<protein>
    <submittedName>
        <fullName evidence="4">Formylglycine-generating enzyme required for sulfatase activity</fullName>
    </submittedName>
</protein>
<feature type="domain" description="PEGA" evidence="3">
    <location>
        <begin position="273"/>
        <end position="338"/>
    </location>
</feature>
<keyword evidence="1" id="KW-0472">Membrane</keyword>
<dbReference type="AlphaFoldDB" id="A0A7W4W4X4"/>
<dbReference type="SUPFAM" id="SSF56436">
    <property type="entry name" value="C-type lectin-like"/>
    <property type="match status" value="1"/>
</dbReference>
<evidence type="ECO:0000313" key="5">
    <source>
        <dbReference type="Proteomes" id="UP000537130"/>
    </source>
</evidence>
<dbReference type="RefSeq" id="WP_183410279.1">
    <property type="nucleotide sequence ID" value="NZ_JACHWY010000002.1"/>
</dbReference>
<dbReference type="Proteomes" id="UP000537130">
    <property type="component" value="Unassembled WGS sequence"/>
</dbReference>
<dbReference type="InterPro" id="IPR051043">
    <property type="entry name" value="Sulfatase_Mod_Factor_Kinase"/>
</dbReference>
<dbReference type="Pfam" id="PF08308">
    <property type="entry name" value="PEGA"/>
    <property type="match status" value="4"/>
</dbReference>
<accession>A0A7W4W4X4</accession>
<comment type="caution">
    <text evidence="4">The sequence shown here is derived from an EMBL/GenBank/DDBJ whole genome shotgun (WGS) entry which is preliminary data.</text>
</comment>
<feature type="domain" description="PEGA" evidence="3">
    <location>
        <begin position="128"/>
        <end position="188"/>
    </location>
</feature>
<feature type="transmembrane region" description="Helical" evidence="1">
    <location>
        <begin position="36"/>
        <end position="55"/>
    </location>
</feature>
<dbReference type="PANTHER" id="PTHR23150">
    <property type="entry name" value="SULFATASE MODIFYING FACTOR 1, 2"/>
    <property type="match status" value="1"/>
</dbReference>
<dbReference type="PANTHER" id="PTHR23150:SF19">
    <property type="entry name" value="FORMYLGLYCINE-GENERATING ENZYME"/>
    <property type="match status" value="1"/>
</dbReference>
<dbReference type="GO" id="GO:0120147">
    <property type="term" value="F:formylglycine-generating oxidase activity"/>
    <property type="evidence" value="ECO:0007669"/>
    <property type="project" value="TreeGrafter"/>
</dbReference>
<name>A0A7W4W4X4_9GAMM</name>
<evidence type="ECO:0000259" key="3">
    <source>
        <dbReference type="Pfam" id="PF08308"/>
    </source>
</evidence>
<gene>
    <name evidence="4" type="ORF">FHR99_001763</name>
</gene>
<dbReference type="InterPro" id="IPR016187">
    <property type="entry name" value="CTDL_fold"/>
</dbReference>
<evidence type="ECO:0000256" key="1">
    <source>
        <dbReference type="SAM" id="Phobius"/>
    </source>
</evidence>
<feature type="domain" description="PEGA" evidence="3">
    <location>
        <begin position="197"/>
        <end position="249"/>
    </location>
</feature>
<reference evidence="4 5" key="1">
    <citation type="submission" date="2020-08" db="EMBL/GenBank/DDBJ databases">
        <title>Genomic Encyclopedia of Type Strains, Phase III (KMG-III): the genomes of soil and plant-associated and newly described type strains.</title>
        <authorList>
            <person name="Whitman W."/>
        </authorList>
    </citation>
    <scope>NUCLEOTIDE SEQUENCE [LARGE SCALE GENOMIC DNA]</scope>
    <source>
        <strain evidence="4 5">CECT 8654</strain>
    </source>
</reference>
<dbReference type="EMBL" id="JACHWY010000002">
    <property type="protein sequence ID" value="MBB3047497.1"/>
    <property type="molecule type" value="Genomic_DNA"/>
</dbReference>
<sequence length="690" mass="75582">MKESDSNARNEAIRPAAFQPPDASAAAAPARTVRPLFWVVGALLVVLLAGLWFVLTAKAVKVQTEPAADGISLSGGLAIELGGNYLARPGDYLLRVEKAGYHTLEKPITVSAEGDNLFRFELKKLPGLLTVSSTPEGARFELEGESKGYTPVADIKLEPGSYTYTLSAPRYQPSTGVVDIEGMAREQGLHLALEPGWAEISLRSKPEGALLTVDGVEQGVTGPDGMVVELMPGKHTLKLSLAGYQDWEYSLITEANIAQQLPPVVLQPSYASVELSSRPSGARVQVNGEYQGQTPLTIELRPQSRTELTLNKPGYQTLTKTLSLASGSREQLELTLKPVVGEIEVSATPKDALLYIDGILRGRANQTVQLTATAHKLEIRREGYATHRQTVTPRSGFKQRVNVRLLTEREAFLAQFPKRIRAATGDELVLIEPGGPFAMGSPRREQGRQSNEVQRDVKLTRLFYLATKEVTNEAFRQFRAQHSSGIVQRTTLDNDNYPVARVSWQDAIAFCNWLSRRDGLPEAYRNGQLVTPANTGYRLPTEAEWVWAARYTGGKGERRYAWGNDMPPTGKAGNYADISAQGVVDKTLSTYQDNYIAAAPVGKFDPNPLGLFDLGGNVSEWMNDVYSVEISTAVETDPLGAGAGKLHTIRGSSWRHGRITELRLVYRDSGEEGRDDVGFRLARYAQAQKD</sequence>
<keyword evidence="1" id="KW-1133">Transmembrane helix</keyword>
<dbReference type="InterPro" id="IPR042095">
    <property type="entry name" value="SUMF_sf"/>
</dbReference>
<dbReference type="Pfam" id="PF03781">
    <property type="entry name" value="FGE-sulfatase"/>
    <property type="match status" value="1"/>
</dbReference>
<proteinExistence type="predicted"/>
<keyword evidence="5" id="KW-1185">Reference proteome</keyword>
<organism evidence="4 5">
    <name type="scientific">Litorivivens lipolytica</name>
    <dbReference type="NCBI Taxonomy" id="1524264"/>
    <lineage>
        <taxon>Bacteria</taxon>
        <taxon>Pseudomonadati</taxon>
        <taxon>Pseudomonadota</taxon>
        <taxon>Gammaproteobacteria</taxon>
        <taxon>Litorivivens</taxon>
    </lineage>
</organism>
<evidence type="ECO:0000313" key="4">
    <source>
        <dbReference type="EMBL" id="MBB3047497.1"/>
    </source>
</evidence>
<evidence type="ECO:0000259" key="2">
    <source>
        <dbReference type="Pfam" id="PF03781"/>
    </source>
</evidence>
<dbReference type="InterPro" id="IPR005532">
    <property type="entry name" value="SUMF_dom"/>
</dbReference>
<keyword evidence="1" id="KW-0812">Transmembrane</keyword>
<feature type="domain" description="PEGA" evidence="3">
    <location>
        <begin position="341"/>
        <end position="405"/>
    </location>
</feature>
<dbReference type="Gene3D" id="3.90.1580.10">
    <property type="entry name" value="paralog of FGE (formylglycine-generating enzyme)"/>
    <property type="match status" value="1"/>
</dbReference>
<feature type="domain" description="Sulfatase-modifying factor enzyme-like" evidence="2">
    <location>
        <begin position="427"/>
        <end position="683"/>
    </location>
</feature>
<dbReference type="InterPro" id="IPR013229">
    <property type="entry name" value="PEGA"/>
</dbReference>